<dbReference type="PANTHER" id="PTHR11700">
    <property type="entry name" value="30S RIBOSOMAL PROTEIN S10 FAMILY MEMBER"/>
    <property type="match status" value="1"/>
</dbReference>
<comment type="caution">
    <text evidence="5">The sequence shown here is derived from an EMBL/GenBank/DDBJ whole genome shotgun (WGS) entry which is preliminary data.</text>
</comment>
<evidence type="ECO:0000313" key="5">
    <source>
        <dbReference type="EMBL" id="KAF6052381.1"/>
    </source>
</evidence>
<dbReference type="SMART" id="SM01403">
    <property type="entry name" value="Ribosomal_S10"/>
    <property type="match status" value="1"/>
</dbReference>
<dbReference type="InterPro" id="IPR036838">
    <property type="entry name" value="Ribosomal_uS10_dom_sf"/>
</dbReference>
<dbReference type="GO" id="GO:0006412">
    <property type="term" value="P:translation"/>
    <property type="evidence" value="ECO:0007669"/>
    <property type="project" value="InterPro"/>
</dbReference>
<feature type="domain" description="Small ribosomal subunit protein uS10" evidence="4">
    <location>
        <begin position="113"/>
        <end position="210"/>
    </location>
</feature>
<dbReference type="Gene3D" id="3.30.70.600">
    <property type="entry name" value="Ribosomal protein S10 domain"/>
    <property type="match status" value="1"/>
</dbReference>
<keyword evidence="2 5" id="KW-0689">Ribosomal protein</keyword>
<proteinExistence type="inferred from homology"/>
<dbReference type="InterPro" id="IPR001848">
    <property type="entry name" value="Ribosomal_uS10"/>
</dbReference>
<protein>
    <submittedName>
        <fullName evidence="5">Ribosomal protein S10p/S20e family protein</fullName>
    </submittedName>
</protein>
<evidence type="ECO:0000256" key="3">
    <source>
        <dbReference type="ARBA" id="ARBA00023274"/>
    </source>
</evidence>
<accession>A0A8X7NJ98</accession>
<evidence type="ECO:0000313" key="6">
    <source>
        <dbReference type="Proteomes" id="UP000590412"/>
    </source>
</evidence>
<dbReference type="Pfam" id="PF00338">
    <property type="entry name" value="Ribosomal_S10"/>
    <property type="match status" value="1"/>
</dbReference>
<dbReference type="GO" id="GO:0005840">
    <property type="term" value="C:ribosome"/>
    <property type="evidence" value="ECO:0007669"/>
    <property type="project" value="UniProtKB-KW"/>
</dbReference>
<sequence>MKIFQSATTPPVKPLMLQPYRLQGSIRSFSKRAFLSQKFLTPNEVVSKAKQEQLENQQFQSQLRQDQLPYIPRTFSSHTTFQENNKRPIPLNVELLQYKPLRLPQTHGDEVATLTLRGYNDDDLIRMGEFALRAAYYLGIPMSKLASLKTEKRLYTVIKSPFAQAKTKQNFHRTTYNKQLIAYDANPEVVDLWLSYVNKYKLQTVDMKATVVAREGLNYNEEVANLDDFEFPQAYEGLEDPVAQKVKELLQSDEFKKTL</sequence>
<evidence type="ECO:0000256" key="2">
    <source>
        <dbReference type="ARBA" id="ARBA00022980"/>
    </source>
</evidence>
<reference evidence="5" key="1">
    <citation type="submission" date="2020-03" db="EMBL/GenBank/DDBJ databases">
        <title>FDA dAtabase for Regulatory Grade micrObial Sequences (FDA-ARGOS): Supporting development and validation of Infectious Disease Dx tests.</title>
        <authorList>
            <person name="Campos J."/>
            <person name="Goldberg B."/>
            <person name="Tallon L."/>
            <person name="Sadzewicz L."/>
            <person name="Vavikolanu K."/>
            <person name="Mehta A."/>
            <person name="Aluvathingal J."/>
            <person name="Nadendla S."/>
            <person name="Nandy P."/>
            <person name="Geyer C."/>
            <person name="Yan Y."/>
            <person name="Sichtig H."/>
        </authorList>
    </citation>
    <scope>NUCLEOTIDE SEQUENCE [LARGE SCALE GENOMIC DNA]</scope>
    <source>
        <strain evidence="5">FDAARGOS_652</strain>
    </source>
</reference>
<dbReference type="SUPFAM" id="SSF54999">
    <property type="entry name" value="Ribosomal protein S10"/>
    <property type="match status" value="1"/>
</dbReference>
<dbReference type="AlphaFoldDB" id="A0A8X7NJ98"/>
<name>A0A8X7NJ98_CANPA</name>
<dbReference type="GO" id="GO:0003735">
    <property type="term" value="F:structural constituent of ribosome"/>
    <property type="evidence" value="ECO:0007669"/>
    <property type="project" value="InterPro"/>
</dbReference>
<comment type="similarity">
    <text evidence="1">Belongs to the universal ribosomal protein uS10 family.</text>
</comment>
<gene>
    <name evidence="5" type="ORF">FOB60_002637</name>
</gene>
<dbReference type="Proteomes" id="UP000590412">
    <property type="component" value="Unassembled WGS sequence"/>
</dbReference>
<dbReference type="GO" id="GO:1990904">
    <property type="term" value="C:ribonucleoprotein complex"/>
    <property type="evidence" value="ECO:0007669"/>
    <property type="project" value="UniProtKB-KW"/>
</dbReference>
<evidence type="ECO:0000256" key="1">
    <source>
        <dbReference type="ARBA" id="ARBA00007102"/>
    </source>
</evidence>
<dbReference type="EMBL" id="JABWAB010000004">
    <property type="protein sequence ID" value="KAF6052381.1"/>
    <property type="molecule type" value="Genomic_DNA"/>
</dbReference>
<organism evidence="5 6">
    <name type="scientific">Candida parapsilosis</name>
    <name type="common">Yeast</name>
    <dbReference type="NCBI Taxonomy" id="5480"/>
    <lineage>
        <taxon>Eukaryota</taxon>
        <taxon>Fungi</taxon>
        <taxon>Dikarya</taxon>
        <taxon>Ascomycota</taxon>
        <taxon>Saccharomycotina</taxon>
        <taxon>Pichiomycetes</taxon>
        <taxon>Debaryomycetaceae</taxon>
        <taxon>Candida/Lodderomyces clade</taxon>
        <taxon>Candida</taxon>
    </lineage>
</organism>
<keyword evidence="3" id="KW-0687">Ribonucleoprotein</keyword>
<dbReference type="InterPro" id="IPR027486">
    <property type="entry name" value="Ribosomal_uS10_dom"/>
</dbReference>
<dbReference type="OrthoDB" id="366214at2759"/>
<evidence type="ECO:0000259" key="4">
    <source>
        <dbReference type="SMART" id="SM01403"/>
    </source>
</evidence>